<comment type="caution">
    <text evidence="1">The sequence shown here is derived from an EMBL/GenBank/DDBJ whole genome shotgun (WGS) entry which is preliminary data.</text>
</comment>
<evidence type="ECO:0000313" key="2">
    <source>
        <dbReference type="Proteomes" id="UP000290174"/>
    </source>
</evidence>
<name>A0A4Q0QA19_9BRAD</name>
<reference evidence="1 2" key="1">
    <citation type="submission" date="2018-11" db="EMBL/GenBank/DDBJ databases">
        <title>Bradyrhizobium sp. nov., isolated from effective nodules of peanut in China.</title>
        <authorList>
            <person name="Li Y."/>
        </authorList>
    </citation>
    <scope>NUCLEOTIDE SEQUENCE [LARGE SCALE GENOMIC DNA]</scope>
    <source>
        <strain evidence="1 2">CCBAU 51770</strain>
    </source>
</reference>
<protein>
    <submittedName>
        <fullName evidence="1">Uncharacterized protein</fullName>
    </submittedName>
</protein>
<gene>
    <name evidence="1" type="ORF">EAS61_34935</name>
</gene>
<proteinExistence type="predicted"/>
<sequence>MEIELPCLCRQTNDRVFPQDISSRLNSAGLFVMRTDAQPWCACASQKLITQWAWTYPGLASAFDLFSAAPRRNMHAVAFIFDWATGPYGELENDCHAAIAAILLARLPCSRFVPTERA</sequence>
<dbReference type="Proteomes" id="UP000290174">
    <property type="component" value="Unassembled WGS sequence"/>
</dbReference>
<accession>A0A4Q0QA19</accession>
<dbReference type="AlphaFoldDB" id="A0A4Q0QA19"/>
<organism evidence="1 2">
    <name type="scientific">Bradyrhizobium zhanjiangense</name>
    <dbReference type="NCBI Taxonomy" id="1325107"/>
    <lineage>
        <taxon>Bacteria</taxon>
        <taxon>Pseudomonadati</taxon>
        <taxon>Pseudomonadota</taxon>
        <taxon>Alphaproteobacteria</taxon>
        <taxon>Hyphomicrobiales</taxon>
        <taxon>Nitrobacteraceae</taxon>
        <taxon>Bradyrhizobium</taxon>
    </lineage>
</organism>
<dbReference type="EMBL" id="RKMK01000053">
    <property type="protein sequence ID" value="RXG85858.1"/>
    <property type="molecule type" value="Genomic_DNA"/>
</dbReference>
<evidence type="ECO:0000313" key="1">
    <source>
        <dbReference type="EMBL" id="RXG85858.1"/>
    </source>
</evidence>